<evidence type="ECO:0000313" key="4">
    <source>
        <dbReference type="Proteomes" id="UP001164746"/>
    </source>
</evidence>
<name>A0ABY7GBS0_MYAAR</name>
<gene>
    <name evidence="3" type="ORF">MAR_033476</name>
</gene>
<dbReference type="PROSITE" id="PS00018">
    <property type="entry name" value="EF_HAND_1"/>
    <property type="match status" value="2"/>
</dbReference>
<dbReference type="EMBL" id="CP111028">
    <property type="protein sequence ID" value="WAR30934.1"/>
    <property type="molecule type" value="Genomic_DNA"/>
</dbReference>
<dbReference type="Gene3D" id="1.10.238.10">
    <property type="entry name" value="EF-hand"/>
    <property type="match status" value="1"/>
</dbReference>
<dbReference type="Proteomes" id="UP001164746">
    <property type="component" value="Chromosome 17"/>
</dbReference>
<evidence type="ECO:0000313" key="3">
    <source>
        <dbReference type="EMBL" id="WAR30934.1"/>
    </source>
</evidence>
<dbReference type="InterPro" id="IPR018247">
    <property type="entry name" value="EF_Hand_1_Ca_BS"/>
</dbReference>
<keyword evidence="1" id="KW-0106">Calcium</keyword>
<dbReference type="Pfam" id="PF13202">
    <property type="entry name" value="EF-hand_5"/>
    <property type="match status" value="2"/>
</dbReference>
<dbReference type="InterPro" id="IPR002048">
    <property type="entry name" value="EF_hand_dom"/>
</dbReference>
<accession>A0ABY7GBS0</accession>
<keyword evidence="4" id="KW-1185">Reference proteome</keyword>
<dbReference type="PROSITE" id="PS50222">
    <property type="entry name" value="EF_HAND_2"/>
    <property type="match status" value="1"/>
</dbReference>
<evidence type="ECO:0000256" key="1">
    <source>
        <dbReference type="ARBA" id="ARBA00022837"/>
    </source>
</evidence>
<organism evidence="3 4">
    <name type="scientific">Mya arenaria</name>
    <name type="common">Soft-shell clam</name>
    <dbReference type="NCBI Taxonomy" id="6604"/>
    <lineage>
        <taxon>Eukaryota</taxon>
        <taxon>Metazoa</taxon>
        <taxon>Spiralia</taxon>
        <taxon>Lophotrochozoa</taxon>
        <taxon>Mollusca</taxon>
        <taxon>Bivalvia</taxon>
        <taxon>Autobranchia</taxon>
        <taxon>Heteroconchia</taxon>
        <taxon>Euheterodonta</taxon>
        <taxon>Imparidentia</taxon>
        <taxon>Neoheterodontei</taxon>
        <taxon>Myida</taxon>
        <taxon>Myoidea</taxon>
        <taxon>Myidae</taxon>
        <taxon>Mya</taxon>
    </lineage>
</organism>
<protein>
    <recommendedName>
        <fullName evidence="2">EF-hand domain-containing protein</fullName>
    </recommendedName>
</protein>
<reference evidence="3" key="1">
    <citation type="submission" date="2022-11" db="EMBL/GenBank/DDBJ databases">
        <title>Centuries of genome instability and evolution in soft-shell clam transmissible cancer (bioRxiv).</title>
        <authorList>
            <person name="Hart S.F.M."/>
            <person name="Yonemitsu M.A."/>
            <person name="Giersch R.M."/>
            <person name="Beal B.F."/>
            <person name="Arriagada G."/>
            <person name="Davis B.W."/>
            <person name="Ostrander E.A."/>
            <person name="Goff S.P."/>
            <person name="Metzger M.J."/>
        </authorList>
    </citation>
    <scope>NUCLEOTIDE SEQUENCE</scope>
    <source>
        <strain evidence="3">MELC-2E11</strain>
        <tissue evidence="3">Siphon/mantle</tissue>
    </source>
</reference>
<feature type="domain" description="EF-hand" evidence="2">
    <location>
        <begin position="54"/>
        <end position="89"/>
    </location>
</feature>
<evidence type="ECO:0000259" key="2">
    <source>
        <dbReference type="PROSITE" id="PS50222"/>
    </source>
</evidence>
<dbReference type="SUPFAM" id="SSF47473">
    <property type="entry name" value="EF-hand"/>
    <property type="match status" value="1"/>
</dbReference>
<sequence length="213" mass="24192">MSVKTGHWRLSESLSKCRGRHQPDIACMSVSRCDEGQREVVLFNKVDINHDFQLTRAELDQVFLLFDNDTDGEVTPAEFKADWVNQFNIGGPQEADTLFIRADTNDDGVIDTKDIPTIFAFFDENSKKTEDGVVDINEFLTEWGHLSLTAANHVDVSLLFVFAAFCLLAARCDEGQREVALFNKVDTNHDYQLTRAELDQVFLLFDNDSVFLM</sequence>
<proteinExistence type="predicted"/>
<dbReference type="InterPro" id="IPR011992">
    <property type="entry name" value="EF-hand-dom_pair"/>
</dbReference>